<dbReference type="SUPFAM" id="SSF47616">
    <property type="entry name" value="GST C-terminal domain-like"/>
    <property type="match status" value="1"/>
</dbReference>
<dbReference type="Gene3D" id="1.20.1050.10">
    <property type="match status" value="1"/>
</dbReference>
<dbReference type="Pfam" id="PF13410">
    <property type="entry name" value="GST_C_2"/>
    <property type="match status" value="1"/>
</dbReference>
<dbReference type="Gene3D" id="3.40.30.10">
    <property type="entry name" value="Glutaredoxin"/>
    <property type="match status" value="1"/>
</dbReference>
<gene>
    <name evidence="1" type="ORF">FGIG_04006</name>
</gene>
<dbReference type="PANTHER" id="PTHR43920:SF5">
    <property type="entry name" value="CHLORIDE INTRACELLULAR CHANNEL CLIC"/>
    <property type="match status" value="1"/>
</dbReference>
<dbReference type="Proteomes" id="UP000316759">
    <property type="component" value="Unassembled WGS sequence"/>
</dbReference>
<dbReference type="GO" id="GO:0005254">
    <property type="term" value="F:chloride channel activity"/>
    <property type="evidence" value="ECO:0007669"/>
    <property type="project" value="TreeGrafter"/>
</dbReference>
<dbReference type="GO" id="GO:0016324">
    <property type="term" value="C:apical plasma membrane"/>
    <property type="evidence" value="ECO:0007669"/>
    <property type="project" value="TreeGrafter"/>
</dbReference>
<dbReference type="EMBL" id="SUNJ01004287">
    <property type="protein sequence ID" value="TPP64549.1"/>
    <property type="molecule type" value="Genomic_DNA"/>
</dbReference>
<sequence>MMSHSIPSVELFVRAAPSNKKEKGPCLVSQQWMMVLHTLEVKGLIKLHVTPMSLENPPDNYVKLNAARLLPIAWIQSGELDEEDATGTVISSSGSLEALMQKLKEPNLNAKLKKEDVLHAEKVCEDSYKIFMHHVRNSVSKPILSTLSNLDSYLASQNGIYLLGNELSYVDCQLMPRLQHIRVAGRAYKDFDIPHNFSHLWQYIKNMYDTESFVYSCPSDRDILMHYEERDPLPKDIRPCLLGPEYLHDIPQSKVLSGANGDVN</sequence>
<keyword evidence="2" id="KW-1185">Reference proteome</keyword>
<evidence type="ECO:0000313" key="1">
    <source>
        <dbReference type="EMBL" id="TPP64549.1"/>
    </source>
</evidence>
<dbReference type="STRING" id="46835.A0A504YV84"/>
<dbReference type="InterPro" id="IPR036282">
    <property type="entry name" value="Glutathione-S-Trfase_C_sf"/>
</dbReference>
<evidence type="ECO:0000313" key="2">
    <source>
        <dbReference type="Proteomes" id="UP000316759"/>
    </source>
</evidence>
<name>A0A504YV84_FASGI</name>
<dbReference type="PANTHER" id="PTHR43920">
    <property type="entry name" value="CHLORIDE INTRACELLULAR CHANNEL, ISOFORM A"/>
    <property type="match status" value="1"/>
</dbReference>
<dbReference type="GO" id="GO:0005737">
    <property type="term" value="C:cytoplasm"/>
    <property type="evidence" value="ECO:0007669"/>
    <property type="project" value="TreeGrafter"/>
</dbReference>
<organism evidence="1 2">
    <name type="scientific">Fasciola gigantica</name>
    <name type="common">Giant liver fluke</name>
    <dbReference type="NCBI Taxonomy" id="46835"/>
    <lineage>
        <taxon>Eukaryota</taxon>
        <taxon>Metazoa</taxon>
        <taxon>Spiralia</taxon>
        <taxon>Lophotrochozoa</taxon>
        <taxon>Platyhelminthes</taxon>
        <taxon>Trematoda</taxon>
        <taxon>Digenea</taxon>
        <taxon>Plagiorchiida</taxon>
        <taxon>Echinostomata</taxon>
        <taxon>Echinostomatoidea</taxon>
        <taxon>Fasciolidae</taxon>
        <taxon>Fasciola</taxon>
    </lineage>
</organism>
<reference evidence="1 2" key="1">
    <citation type="submission" date="2019-04" db="EMBL/GenBank/DDBJ databases">
        <title>Annotation for the trematode Fasciola gigantica.</title>
        <authorList>
            <person name="Choi Y.-J."/>
        </authorList>
    </citation>
    <scope>NUCLEOTIDE SEQUENCE [LARGE SCALE GENOMIC DNA]</scope>
    <source>
        <strain evidence="1">Uganda_cow_1</strain>
    </source>
</reference>
<protein>
    <submittedName>
        <fullName evidence="1">Chloride intracellular channel protein 4</fullName>
    </submittedName>
</protein>
<dbReference type="AlphaFoldDB" id="A0A504YV84"/>
<dbReference type="OrthoDB" id="1935530at2759"/>
<proteinExistence type="predicted"/>
<comment type="caution">
    <text evidence="1">The sequence shown here is derived from an EMBL/GenBank/DDBJ whole genome shotgun (WGS) entry which is preliminary data.</text>
</comment>
<accession>A0A504YV84</accession>